<evidence type="ECO:0000256" key="3">
    <source>
        <dbReference type="ARBA" id="ARBA00022692"/>
    </source>
</evidence>
<dbReference type="Gene3D" id="1.10.1450.10">
    <property type="entry name" value="Tetraspanin"/>
    <property type="match status" value="1"/>
</dbReference>
<evidence type="ECO:0000313" key="9">
    <source>
        <dbReference type="Proteomes" id="UP000014760"/>
    </source>
</evidence>
<protein>
    <recommendedName>
        <fullName evidence="6">Tetraspanin</fullName>
    </recommendedName>
</protein>
<keyword evidence="9" id="KW-1185">Reference proteome</keyword>
<keyword evidence="4 6" id="KW-1133">Transmembrane helix</keyword>
<feature type="transmembrane region" description="Helical" evidence="6">
    <location>
        <begin position="12"/>
        <end position="34"/>
    </location>
</feature>
<evidence type="ECO:0000256" key="1">
    <source>
        <dbReference type="ARBA" id="ARBA00004141"/>
    </source>
</evidence>
<gene>
    <name evidence="7" type="ORF">CAPTEDRAFT_217832</name>
</gene>
<evidence type="ECO:0000313" key="8">
    <source>
        <dbReference type="EnsemblMetazoa" id="CapteP217832"/>
    </source>
</evidence>
<feature type="transmembrane region" description="Helical" evidence="6">
    <location>
        <begin position="234"/>
        <end position="262"/>
    </location>
</feature>
<dbReference type="PANTHER" id="PTHR19282">
    <property type="entry name" value="TETRASPANIN"/>
    <property type="match status" value="1"/>
</dbReference>
<keyword evidence="5 6" id="KW-0472">Membrane</keyword>
<sequence>MATCHKACAKVFVIVLDVILLGLGIGLLGVGIWFRVDQRAKDLRTAMDTFLGDDLSDTTSWLVIAVGVAITCVAVVGLVGALLEVKLLLSLFCVLLIAMIACEVAACALAAIYKENLFEDLIINMEESRLKPYYNQTTDGALISNDEVGRPWDFLQSTFECCDVYSYQQSLIKFNTDYNIPFPYSCCRLNSGYDKFAVTANDPADLAQCIQAKDDYFNSEGCFLGIVSLAEDNIVIILGVAIAVACFTLFLFIFAVCLCVNIDKTELKKKMDTKRPISKGPKSTAIQALSGVDLTKVSVLGTGTEI</sequence>
<dbReference type="InterPro" id="IPR018499">
    <property type="entry name" value="Tetraspanin/Peripherin"/>
</dbReference>
<evidence type="ECO:0000313" key="7">
    <source>
        <dbReference type="EMBL" id="ELU17692.1"/>
    </source>
</evidence>
<dbReference type="OMA" id="MSCAVKF"/>
<dbReference type="SUPFAM" id="SSF48652">
    <property type="entry name" value="Tetraspanin"/>
    <property type="match status" value="1"/>
</dbReference>
<reference evidence="9" key="1">
    <citation type="submission" date="2012-12" db="EMBL/GenBank/DDBJ databases">
        <authorList>
            <person name="Hellsten U."/>
            <person name="Grimwood J."/>
            <person name="Chapman J.A."/>
            <person name="Shapiro H."/>
            <person name="Aerts A."/>
            <person name="Otillar R.P."/>
            <person name="Terry A.Y."/>
            <person name="Boore J.L."/>
            <person name="Simakov O."/>
            <person name="Marletaz F."/>
            <person name="Cho S.-J."/>
            <person name="Edsinger-Gonzales E."/>
            <person name="Havlak P."/>
            <person name="Kuo D.-H."/>
            <person name="Larsson T."/>
            <person name="Lv J."/>
            <person name="Arendt D."/>
            <person name="Savage R."/>
            <person name="Osoegawa K."/>
            <person name="de Jong P."/>
            <person name="Lindberg D.R."/>
            <person name="Seaver E.C."/>
            <person name="Weisblat D.A."/>
            <person name="Putnam N.H."/>
            <person name="Grigoriev I.V."/>
            <person name="Rokhsar D.S."/>
        </authorList>
    </citation>
    <scope>NUCLEOTIDE SEQUENCE</scope>
    <source>
        <strain evidence="9">I ESC-2004</strain>
    </source>
</reference>
<dbReference type="Pfam" id="PF00335">
    <property type="entry name" value="Tetraspanin"/>
    <property type="match status" value="1"/>
</dbReference>
<dbReference type="HOGENOM" id="CLU_909844_0_0_1"/>
<evidence type="ECO:0000256" key="6">
    <source>
        <dbReference type="RuleBase" id="RU361218"/>
    </source>
</evidence>
<dbReference type="PIRSF" id="PIRSF002419">
    <property type="entry name" value="Tetraspanin"/>
    <property type="match status" value="1"/>
</dbReference>
<comment type="subcellular location">
    <subcellularLocation>
        <location evidence="1 6">Membrane</location>
        <topology evidence="1 6">Multi-pass membrane protein</topology>
    </subcellularLocation>
</comment>
<organism evidence="7">
    <name type="scientific">Capitella teleta</name>
    <name type="common">Polychaete worm</name>
    <dbReference type="NCBI Taxonomy" id="283909"/>
    <lineage>
        <taxon>Eukaryota</taxon>
        <taxon>Metazoa</taxon>
        <taxon>Spiralia</taxon>
        <taxon>Lophotrochozoa</taxon>
        <taxon>Annelida</taxon>
        <taxon>Polychaeta</taxon>
        <taxon>Sedentaria</taxon>
        <taxon>Scolecida</taxon>
        <taxon>Capitellidae</taxon>
        <taxon>Capitella</taxon>
    </lineage>
</organism>
<comment type="similarity">
    <text evidence="2 6">Belongs to the tetraspanin (TM4SF) family.</text>
</comment>
<dbReference type="GO" id="GO:0005886">
    <property type="term" value="C:plasma membrane"/>
    <property type="evidence" value="ECO:0007669"/>
    <property type="project" value="TreeGrafter"/>
</dbReference>
<dbReference type="Proteomes" id="UP000014760">
    <property type="component" value="Unassembled WGS sequence"/>
</dbReference>
<evidence type="ECO:0000256" key="4">
    <source>
        <dbReference type="ARBA" id="ARBA00022989"/>
    </source>
</evidence>
<dbReference type="STRING" id="283909.R7VGL9"/>
<dbReference type="EMBL" id="AMQN01003973">
    <property type="status" value="NOT_ANNOTATED_CDS"/>
    <property type="molecule type" value="Genomic_DNA"/>
</dbReference>
<feature type="transmembrane region" description="Helical" evidence="6">
    <location>
        <begin position="89"/>
        <end position="113"/>
    </location>
</feature>
<dbReference type="PRINTS" id="PR00259">
    <property type="entry name" value="TMFOUR"/>
</dbReference>
<keyword evidence="3 6" id="KW-0812">Transmembrane</keyword>
<dbReference type="PANTHER" id="PTHR19282:SF519">
    <property type="entry name" value="TETRASPANIN"/>
    <property type="match status" value="1"/>
</dbReference>
<reference evidence="7 9" key="2">
    <citation type="journal article" date="2013" name="Nature">
        <title>Insights into bilaterian evolution from three spiralian genomes.</title>
        <authorList>
            <person name="Simakov O."/>
            <person name="Marletaz F."/>
            <person name="Cho S.J."/>
            <person name="Edsinger-Gonzales E."/>
            <person name="Havlak P."/>
            <person name="Hellsten U."/>
            <person name="Kuo D.H."/>
            <person name="Larsson T."/>
            <person name="Lv J."/>
            <person name="Arendt D."/>
            <person name="Savage R."/>
            <person name="Osoegawa K."/>
            <person name="de Jong P."/>
            <person name="Grimwood J."/>
            <person name="Chapman J.A."/>
            <person name="Shapiro H."/>
            <person name="Aerts A."/>
            <person name="Otillar R.P."/>
            <person name="Terry A.Y."/>
            <person name="Boore J.L."/>
            <person name="Grigoriev I.V."/>
            <person name="Lindberg D.R."/>
            <person name="Seaver E.C."/>
            <person name="Weisblat D.A."/>
            <person name="Putnam N.H."/>
            <person name="Rokhsar D.S."/>
        </authorList>
    </citation>
    <scope>NUCLEOTIDE SEQUENCE</scope>
    <source>
        <strain evidence="7 9">I ESC-2004</strain>
    </source>
</reference>
<dbReference type="EMBL" id="KB292365">
    <property type="protein sequence ID" value="ELU17692.1"/>
    <property type="molecule type" value="Genomic_DNA"/>
</dbReference>
<name>R7VGL9_CAPTE</name>
<dbReference type="InterPro" id="IPR000301">
    <property type="entry name" value="Tetraspanin_animals"/>
</dbReference>
<reference evidence="8" key="3">
    <citation type="submission" date="2015-06" db="UniProtKB">
        <authorList>
            <consortium name="EnsemblMetazoa"/>
        </authorList>
    </citation>
    <scope>IDENTIFICATION</scope>
</reference>
<evidence type="ECO:0000256" key="5">
    <source>
        <dbReference type="ARBA" id="ARBA00023136"/>
    </source>
</evidence>
<dbReference type="EnsemblMetazoa" id="CapteT217832">
    <property type="protein sequence ID" value="CapteP217832"/>
    <property type="gene ID" value="CapteG217832"/>
</dbReference>
<dbReference type="AlphaFoldDB" id="R7VGL9"/>
<feature type="transmembrane region" description="Helical" evidence="6">
    <location>
        <begin position="61"/>
        <end position="82"/>
    </location>
</feature>
<evidence type="ECO:0000256" key="2">
    <source>
        <dbReference type="ARBA" id="ARBA00006840"/>
    </source>
</evidence>
<accession>R7VGL9</accession>
<proteinExistence type="inferred from homology"/>
<dbReference type="InterPro" id="IPR008952">
    <property type="entry name" value="Tetraspanin_EC2_sf"/>
</dbReference>